<dbReference type="InterPro" id="IPR046698">
    <property type="entry name" value="PedC-like"/>
</dbReference>
<dbReference type="AlphaFoldDB" id="A0A133YGZ4"/>
<feature type="region of interest" description="Disordered" evidence="1">
    <location>
        <begin position="169"/>
        <end position="199"/>
    </location>
</feature>
<protein>
    <submittedName>
        <fullName evidence="3">Putative bacteriocin transport accessory protein</fullName>
    </submittedName>
</protein>
<dbReference type="Pfam" id="PF20207">
    <property type="entry name" value="DUF6568"/>
    <property type="match status" value="1"/>
</dbReference>
<dbReference type="STRING" id="1497955.HMPREF1872_00136"/>
<comment type="caution">
    <text evidence="3">The sequence shown here is derived from an EMBL/GenBank/DDBJ whole genome shotgun (WGS) entry which is preliminary data.</text>
</comment>
<evidence type="ECO:0000313" key="3">
    <source>
        <dbReference type="EMBL" id="KXB42464.1"/>
    </source>
</evidence>
<feature type="compositionally biased region" description="Polar residues" evidence="1">
    <location>
        <begin position="189"/>
        <end position="199"/>
    </location>
</feature>
<organism evidence="3 4">
    <name type="scientific">Amygdalobacter nucleatus</name>
    <dbReference type="NCBI Taxonomy" id="3029274"/>
    <lineage>
        <taxon>Bacteria</taxon>
        <taxon>Bacillati</taxon>
        <taxon>Bacillota</taxon>
        <taxon>Clostridia</taxon>
        <taxon>Eubacteriales</taxon>
        <taxon>Oscillospiraceae</taxon>
        <taxon>Amygdalobacter</taxon>
    </lineage>
</organism>
<keyword evidence="4" id="KW-1185">Reference proteome</keyword>
<accession>A0A133YGZ4</accession>
<name>A0A133YGZ4_9FIRM</name>
<dbReference type="Proteomes" id="UP000070080">
    <property type="component" value="Unassembled WGS sequence"/>
</dbReference>
<reference evidence="4" key="1">
    <citation type="submission" date="2016-01" db="EMBL/GenBank/DDBJ databases">
        <authorList>
            <person name="Mitreva M."/>
            <person name="Pepin K.H."/>
            <person name="Mihindukulasuriya K.A."/>
            <person name="Fulton R."/>
            <person name="Fronick C."/>
            <person name="O'Laughlin M."/>
            <person name="Miner T."/>
            <person name="Herter B."/>
            <person name="Rosa B.A."/>
            <person name="Cordes M."/>
            <person name="Tomlinson C."/>
            <person name="Wollam A."/>
            <person name="Palsikar V.B."/>
            <person name="Mardis E.R."/>
            <person name="Wilson R.K."/>
        </authorList>
    </citation>
    <scope>NUCLEOTIDE SEQUENCE [LARGE SCALE GENOMIC DNA]</scope>
    <source>
        <strain evidence="4">KA00274</strain>
    </source>
</reference>
<evidence type="ECO:0000313" key="4">
    <source>
        <dbReference type="Proteomes" id="UP000070080"/>
    </source>
</evidence>
<evidence type="ECO:0000256" key="1">
    <source>
        <dbReference type="SAM" id="MobiDB-lite"/>
    </source>
</evidence>
<gene>
    <name evidence="3" type="ORF">HMPREF1872_00136</name>
</gene>
<dbReference type="CDD" id="cd02947">
    <property type="entry name" value="TRX_family"/>
    <property type="match status" value="1"/>
</dbReference>
<dbReference type="InterPro" id="IPR036249">
    <property type="entry name" value="Thioredoxin-like_sf"/>
</dbReference>
<dbReference type="EMBL" id="LSCV01000002">
    <property type="protein sequence ID" value="KXB42464.1"/>
    <property type="molecule type" value="Genomic_DNA"/>
</dbReference>
<feature type="chain" id="PRO_5007460438" evidence="2">
    <location>
        <begin position="36"/>
        <end position="199"/>
    </location>
</feature>
<dbReference type="SUPFAM" id="SSF52833">
    <property type="entry name" value="Thioredoxin-like"/>
    <property type="match status" value="1"/>
</dbReference>
<evidence type="ECO:0000256" key="2">
    <source>
        <dbReference type="SAM" id="SignalP"/>
    </source>
</evidence>
<proteinExistence type="predicted"/>
<dbReference type="Gene3D" id="3.40.30.10">
    <property type="entry name" value="Glutaredoxin"/>
    <property type="match status" value="1"/>
</dbReference>
<feature type="compositionally biased region" description="Basic and acidic residues" evidence="1">
    <location>
        <begin position="169"/>
        <end position="187"/>
    </location>
</feature>
<sequence length="199" mass="22866">MWLKYKLKCFFGGKSMRRVLSLISSVILTASLLVACQKVEPEVANYREQVKQFEALDLNSLKTKIKGEEQILVYVGRENCPYCVKLVPELLNMKDKLNLKFYYLNVIKTNDEMDKFFDDNKLEYVPSLLYCGKGEVNNIPLDYDYVKKHGSYNTEELTEQLKTITLVEKTSETKTAKTESTKTEATKNEPASSKTAETK</sequence>
<feature type="signal peptide" evidence="2">
    <location>
        <begin position="1"/>
        <end position="35"/>
    </location>
</feature>
<keyword evidence="2" id="KW-0732">Signal</keyword>